<dbReference type="EMBL" id="JARBHB010000001">
    <property type="protein sequence ID" value="KAJ8897677.1"/>
    <property type="molecule type" value="Genomic_DNA"/>
</dbReference>
<comment type="caution">
    <text evidence="2">The sequence shown here is derived from an EMBL/GenBank/DDBJ whole genome shotgun (WGS) entry which is preliminary data.</text>
</comment>
<evidence type="ECO:0000313" key="2">
    <source>
        <dbReference type="EMBL" id="KAJ8897677.1"/>
    </source>
</evidence>
<evidence type="ECO:0000313" key="3">
    <source>
        <dbReference type="Proteomes" id="UP001159363"/>
    </source>
</evidence>
<gene>
    <name evidence="2" type="ORF">PR048_003027</name>
</gene>
<reference evidence="2 3" key="1">
    <citation type="submission" date="2023-02" db="EMBL/GenBank/DDBJ databases">
        <title>LHISI_Scaffold_Assembly.</title>
        <authorList>
            <person name="Stuart O.P."/>
            <person name="Cleave R."/>
            <person name="Magrath M.J.L."/>
            <person name="Mikheyev A.S."/>
        </authorList>
    </citation>
    <scope>NUCLEOTIDE SEQUENCE [LARGE SCALE GENOMIC DNA]</scope>
    <source>
        <strain evidence="2">Daus_M_001</strain>
        <tissue evidence="2">Leg muscle</tissue>
    </source>
</reference>
<protein>
    <submittedName>
        <fullName evidence="2">Uncharacterized protein</fullName>
    </submittedName>
</protein>
<evidence type="ECO:0000256" key="1">
    <source>
        <dbReference type="SAM" id="MobiDB-lite"/>
    </source>
</evidence>
<dbReference type="Proteomes" id="UP001159363">
    <property type="component" value="Chromosome 1"/>
</dbReference>
<proteinExistence type="predicted"/>
<feature type="region of interest" description="Disordered" evidence="1">
    <location>
        <begin position="593"/>
        <end position="627"/>
    </location>
</feature>
<sequence>MDLELSCHLFRGIFRNAWPYRLSWYHTQDIQFKQNACATINPATSATFRTCANVGDPAGNQTRFSLRGGDSCDYCTTKGQNYYKVCMSSGAKQPSQSTREMFSVAQNNVPDKLSGCLDPHTFYGDVGRGVGWVERIQSESFQHISTSLGALPTPLRDSLSPVVVRIVHPCGITRRDVAALPSGVCSVASTGWLGAIEELQCISGLDIFLPVTSVCKMRKSNVVLSVGVFSNYICRRWLLMSDRDFEPPIWAVRNELHLDLQFSSELEWCDSFESILDSISDRVSNHDGATGSRGLPPYVLECEASKAWGEEGDAIHAPQTPFCRCACSFFTLAVSPLPHPFSTNPETWEWIHIDYSQVCNFQLSPPTKANQRFSERTEQSERRHICRDAMSERRHVCRDAHSASPLVTSFASEIRSETCCLSTSERLPSPSSRPPAFCRLLASQWAFLPASIIVPPPPPSLHTLQLLWGVSLEQGRFNDTINKKLSRLDIRVPSSVRRQYVPAAYLGSIKSVVNFSHRRSVTQVGHKHRSNRLEPGSTLITLRSHFEHRCRCLHANNNHRSSWNHQLHSPDTDVHSTLKKNVLCADGAMDISGSRRVPNMSRKPKLQTVASDQWERSSTRMRGRRGSIDMGRKRKQVLERLLIFFDIQAMLIAHARNYSKLNEIFYRHVQNSYIALNSPPKSWRPRWESNPSYLDGRQVV</sequence>
<name>A0ABQ9ILX9_9NEOP</name>
<accession>A0ABQ9ILX9</accession>
<keyword evidence="3" id="KW-1185">Reference proteome</keyword>
<organism evidence="2 3">
    <name type="scientific">Dryococelus australis</name>
    <dbReference type="NCBI Taxonomy" id="614101"/>
    <lineage>
        <taxon>Eukaryota</taxon>
        <taxon>Metazoa</taxon>
        <taxon>Ecdysozoa</taxon>
        <taxon>Arthropoda</taxon>
        <taxon>Hexapoda</taxon>
        <taxon>Insecta</taxon>
        <taxon>Pterygota</taxon>
        <taxon>Neoptera</taxon>
        <taxon>Polyneoptera</taxon>
        <taxon>Phasmatodea</taxon>
        <taxon>Verophasmatodea</taxon>
        <taxon>Anareolatae</taxon>
        <taxon>Phasmatidae</taxon>
        <taxon>Eurycanthinae</taxon>
        <taxon>Dryococelus</taxon>
    </lineage>
</organism>